<evidence type="ECO:0008006" key="4">
    <source>
        <dbReference type="Google" id="ProtNLM"/>
    </source>
</evidence>
<protein>
    <recommendedName>
        <fullName evidence="4">Metallopeptidase family protein</fullName>
    </recommendedName>
</protein>
<organism evidence="2 3">
    <name type="scientific">Microbacterium murale</name>
    <dbReference type="NCBI Taxonomy" id="1081040"/>
    <lineage>
        <taxon>Bacteria</taxon>
        <taxon>Bacillati</taxon>
        <taxon>Actinomycetota</taxon>
        <taxon>Actinomycetes</taxon>
        <taxon>Micrococcales</taxon>
        <taxon>Microbacteriaceae</taxon>
        <taxon>Microbacterium</taxon>
    </lineage>
</organism>
<dbReference type="Proteomes" id="UP001239085">
    <property type="component" value="Unassembled WGS sequence"/>
</dbReference>
<evidence type="ECO:0000313" key="2">
    <source>
        <dbReference type="EMBL" id="MDQ0645072.1"/>
    </source>
</evidence>
<reference evidence="2 3" key="1">
    <citation type="submission" date="2023-07" db="EMBL/GenBank/DDBJ databases">
        <title>Comparative genomics of wheat-associated soil bacteria to identify genetic determinants of phenazine resistance.</title>
        <authorList>
            <person name="Mouncey N."/>
        </authorList>
    </citation>
    <scope>NUCLEOTIDE SEQUENCE [LARGE SCALE GENOMIC DNA]</scope>
    <source>
        <strain evidence="2 3">W2I7</strain>
    </source>
</reference>
<proteinExistence type="predicted"/>
<comment type="caution">
    <text evidence="2">The sequence shown here is derived from an EMBL/GenBank/DDBJ whole genome shotgun (WGS) entry which is preliminary data.</text>
</comment>
<feature type="region of interest" description="Disordered" evidence="1">
    <location>
        <begin position="1"/>
        <end position="34"/>
    </location>
</feature>
<feature type="compositionally biased region" description="Basic residues" evidence="1">
    <location>
        <begin position="15"/>
        <end position="25"/>
    </location>
</feature>
<sequence length="143" mass="16143">MPRRPSDRSTAAPRRGARHGRHGRLGRSEVVRPPLPPLEGRVDRFDVTIGAAVEFLRGTWPELQEVRFEIGALPLSPDTTGIPRWQIDREGRRIVLFRVPIERLLPPGHDDAMHRRIAIESAVFRAAAEYVGKDPWEFGADQG</sequence>
<accession>A0ABU0PDI8</accession>
<name>A0ABU0PDI8_9MICO</name>
<gene>
    <name evidence="2" type="ORF">QFZ46_003232</name>
</gene>
<dbReference type="RefSeq" id="WP_307363240.1">
    <property type="nucleotide sequence ID" value="NZ_JAUSXK010000001.1"/>
</dbReference>
<evidence type="ECO:0000256" key="1">
    <source>
        <dbReference type="SAM" id="MobiDB-lite"/>
    </source>
</evidence>
<evidence type="ECO:0000313" key="3">
    <source>
        <dbReference type="Proteomes" id="UP001239085"/>
    </source>
</evidence>
<keyword evidence="3" id="KW-1185">Reference proteome</keyword>
<dbReference type="EMBL" id="JAUSXK010000001">
    <property type="protein sequence ID" value="MDQ0645072.1"/>
    <property type="molecule type" value="Genomic_DNA"/>
</dbReference>